<dbReference type="AlphaFoldDB" id="W1Y9P8"/>
<feature type="non-terminal residue" evidence="2">
    <location>
        <position position="28"/>
    </location>
</feature>
<organism evidence="2">
    <name type="scientific">human gut metagenome</name>
    <dbReference type="NCBI Taxonomy" id="408170"/>
    <lineage>
        <taxon>unclassified sequences</taxon>
        <taxon>metagenomes</taxon>
        <taxon>organismal metagenomes</taxon>
    </lineage>
</organism>
<protein>
    <submittedName>
        <fullName evidence="2">Uncharacterized protein</fullName>
    </submittedName>
</protein>
<feature type="compositionally biased region" description="Polar residues" evidence="1">
    <location>
        <begin position="1"/>
        <end position="17"/>
    </location>
</feature>
<sequence length="28" mass="3133">MAYQSQDIIRRSATNGLTPAPRRGTSRK</sequence>
<reference evidence="2" key="1">
    <citation type="submission" date="2013-12" db="EMBL/GenBank/DDBJ databases">
        <title>A Varibaculum cambriense genome reconstructed from a premature infant gut community with otherwise low bacterial novelty that shifts toward anaerobic metabolism during the third week of life.</title>
        <authorList>
            <person name="Brown C.T."/>
            <person name="Sharon I."/>
            <person name="Thomas B.C."/>
            <person name="Castelle C.J."/>
            <person name="Morowitz M.J."/>
            <person name="Banfield J.F."/>
        </authorList>
    </citation>
    <scope>NUCLEOTIDE SEQUENCE</scope>
</reference>
<name>W1Y9P8_9ZZZZ</name>
<accession>W1Y9P8</accession>
<evidence type="ECO:0000256" key="1">
    <source>
        <dbReference type="SAM" id="MobiDB-lite"/>
    </source>
</evidence>
<evidence type="ECO:0000313" key="2">
    <source>
        <dbReference type="EMBL" id="ETJ38410.1"/>
    </source>
</evidence>
<proteinExistence type="predicted"/>
<comment type="caution">
    <text evidence="2">The sequence shown here is derived from an EMBL/GenBank/DDBJ whole genome shotgun (WGS) entry which is preliminary data.</text>
</comment>
<feature type="region of interest" description="Disordered" evidence="1">
    <location>
        <begin position="1"/>
        <end position="28"/>
    </location>
</feature>
<dbReference type="EMBL" id="AZMM01007476">
    <property type="protein sequence ID" value="ETJ38410.1"/>
    <property type="molecule type" value="Genomic_DNA"/>
</dbReference>
<gene>
    <name evidence="2" type="ORF">Q604_UNBC07476G0002</name>
</gene>